<dbReference type="SUPFAM" id="SSF49854">
    <property type="entry name" value="Spermadhesin, CUB domain"/>
    <property type="match status" value="1"/>
</dbReference>
<dbReference type="InParanoid" id="C3YNG8"/>
<keyword evidence="1" id="KW-1015">Disulfide bond</keyword>
<evidence type="ECO:0000256" key="2">
    <source>
        <dbReference type="PROSITE-ProRule" id="PRU00059"/>
    </source>
</evidence>
<dbReference type="InterPro" id="IPR035914">
    <property type="entry name" value="Sperma_CUB_dom_sf"/>
</dbReference>
<dbReference type="SUPFAM" id="SSF56436">
    <property type="entry name" value="C-type lectin-like"/>
    <property type="match status" value="1"/>
</dbReference>
<dbReference type="PANTHER" id="PTHR23250:SF1">
    <property type="entry name" value="TECTONIN BETA-PROPELLER REPEAT-CONTAINING PROTEIN 1"/>
    <property type="match status" value="1"/>
</dbReference>
<organism>
    <name type="scientific">Branchiostoma floridae</name>
    <name type="common">Florida lancelet</name>
    <name type="synonym">Amphioxus</name>
    <dbReference type="NCBI Taxonomy" id="7739"/>
    <lineage>
        <taxon>Eukaryota</taxon>
        <taxon>Metazoa</taxon>
        <taxon>Chordata</taxon>
        <taxon>Cephalochordata</taxon>
        <taxon>Leptocardii</taxon>
        <taxon>Amphioxiformes</taxon>
        <taxon>Branchiostomatidae</taxon>
        <taxon>Branchiostoma</taxon>
    </lineage>
</organism>
<accession>C3YNG8</accession>
<dbReference type="Pfam" id="PF00431">
    <property type="entry name" value="CUB"/>
    <property type="match status" value="1"/>
</dbReference>
<gene>
    <name evidence="4" type="ORF">BRAFLDRAFT_76950</name>
</gene>
<dbReference type="PANTHER" id="PTHR23250">
    <property type="entry name" value="DYSFERLIN-RELATED"/>
    <property type="match status" value="1"/>
</dbReference>
<dbReference type="InterPro" id="IPR016187">
    <property type="entry name" value="CTDL_fold"/>
</dbReference>
<dbReference type="InterPro" id="IPR000859">
    <property type="entry name" value="CUB_dom"/>
</dbReference>
<comment type="caution">
    <text evidence="2">Lacks conserved residue(s) required for the propagation of feature annotation.</text>
</comment>
<evidence type="ECO:0000259" key="3">
    <source>
        <dbReference type="PROSITE" id="PS01180"/>
    </source>
</evidence>
<feature type="domain" description="CUB" evidence="3">
    <location>
        <begin position="215"/>
        <end position="334"/>
    </location>
</feature>
<protein>
    <recommendedName>
        <fullName evidence="3">CUB domain-containing protein</fullName>
    </recommendedName>
</protein>
<evidence type="ECO:0000313" key="4">
    <source>
        <dbReference type="EMBL" id="EEN58274.1"/>
    </source>
</evidence>
<sequence>MVSANRMIFGWKLLYLPVFCLLLAGFVVTVEGTPWLQMFATVKGTGQTAVDAWNDNTGENVLHDKSPLVEQWGSLGIKRGTACTWEQTSSNQRPYILFSPTTTYVNWNDEECAECDQVCTYTNREFQCSCYAGYTSNENSNCVGTWSLQPCSLIEKEFICEKDPSSYHDDDCETTANNRNYTELKHVEEAAGDELNVYIPDMTECDNCMAKKTSCGNIRCGIPDQYRCGLIYSPGYPDAFPSSVYCLWTIDGPPGSYVTLVLLDVDLPCASRALQVRDRFLTVGWNTIHGLCHGEGEQKRYVSSSNEMRLVMLATSNNANFGDNRGFMATFNVSTFSPSRQVMSIPDDAGFICPCGWRLFRRNCYLTSRHHVRVNWEESDVKCREFGANLTSVADRAEMEFLHLLLVTNVVVKRIADPQLFIVFLTSPVSLLLSKNEQLEMEMEKRDQPDEDEVLEAEAEDLQEMMMEKRGYLDYKACSNHTFSGEAAESHSGSMGTQTVAPKDHLKSQLAKLKHAVDEMLESSVHEMTEYQCKQTADVVVSLRCILTSTTIKKPQSKDERVASSRLLKRFNVAT</sequence>
<dbReference type="Gene3D" id="2.60.120.290">
    <property type="entry name" value="Spermadhesin, CUB domain"/>
    <property type="match status" value="1"/>
</dbReference>
<evidence type="ECO:0000256" key="1">
    <source>
        <dbReference type="ARBA" id="ARBA00023157"/>
    </source>
</evidence>
<dbReference type="EMBL" id="GG666533">
    <property type="protein sequence ID" value="EEN58274.1"/>
    <property type="molecule type" value="Genomic_DNA"/>
</dbReference>
<proteinExistence type="predicted"/>
<dbReference type="Gene3D" id="3.10.100.10">
    <property type="entry name" value="Mannose-Binding Protein A, subunit A"/>
    <property type="match status" value="1"/>
</dbReference>
<dbReference type="CDD" id="cd00041">
    <property type="entry name" value="CUB"/>
    <property type="match status" value="1"/>
</dbReference>
<dbReference type="InterPro" id="IPR051513">
    <property type="entry name" value="Tectonin_beta-prop"/>
</dbReference>
<dbReference type="AlphaFoldDB" id="C3YNG8"/>
<name>C3YNG8_BRAFL</name>
<dbReference type="PROSITE" id="PS01180">
    <property type="entry name" value="CUB"/>
    <property type="match status" value="1"/>
</dbReference>
<dbReference type="FunFam" id="2.60.120.290:FF:000076">
    <property type="entry name" value="Complement C1r subcomponent like"/>
    <property type="match status" value="1"/>
</dbReference>
<dbReference type="InterPro" id="IPR016186">
    <property type="entry name" value="C-type_lectin-like/link_sf"/>
</dbReference>
<reference evidence="4" key="1">
    <citation type="journal article" date="2008" name="Nature">
        <title>The amphioxus genome and the evolution of the chordate karyotype.</title>
        <authorList>
            <consortium name="US DOE Joint Genome Institute (JGI-PGF)"/>
            <person name="Putnam N.H."/>
            <person name="Butts T."/>
            <person name="Ferrier D.E.K."/>
            <person name="Furlong R.F."/>
            <person name="Hellsten U."/>
            <person name="Kawashima T."/>
            <person name="Robinson-Rechavi M."/>
            <person name="Shoguchi E."/>
            <person name="Terry A."/>
            <person name="Yu J.-K."/>
            <person name="Benito-Gutierrez E.L."/>
            <person name="Dubchak I."/>
            <person name="Garcia-Fernandez J."/>
            <person name="Gibson-Brown J.J."/>
            <person name="Grigoriev I.V."/>
            <person name="Horton A.C."/>
            <person name="de Jong P.J."/>
            <person name="Jurka J."/>
            <person name="Kapitonov V.V."/>
            <person name="Kohara Y."/>
            <person name="Kuroki Y."/>
            <person name="Lindquist E."/>
            <person name="Lucas S."/>
            <person name="Osoegawa K."/>
            <person name="Pennacchio L.A."/>
            <person name="Salamov A.A."/>
            <person name="Satou Y."/>
            <person name="Sauka-Spengler T."/>
            <person name="Schmutz J."/>
            <person name="Shin-I T."/>
            <person name="Toyoda A."/>
            <person name="Bronner-Fraser M."/>
            <person name="Fujiyama A."/>
            <person name="Holland L.Z."/>
            <person name="Holland P.W.H."/>
            <person name="Satoh N."/>
            <person name="Rokhsar D.S."/>
        </authorList>
    </citation>
    <scope>NUCLEOTIDE SEQUENCE [LARGE SCALE GENOMIC DNA]</scope>
    <source>
        <strain evidence="4">S238N-H82</strain>
        <tissue evidence="4">Testes</tissue>
    </source>
</reference>
<dbReference type="SMART" id="SM00042">
    <property type="entry name" value="CUB"/>
    <property type="match status" value="1"/>
</dbReference>